<dbReference type="PANTHER" id="PTHR11610">
    <property type="entry name" value="LIPASE"/>
    <property type="match status" value="1"/>
</dbReference>
<evidence type="ECO:0000256" key="5">
    <source>
        <dbReference type="SAM" id="SignalP"/>
    </source>
</evidence>
<evidence type="ECO:0000256" key="2">
    <source>
        <dbReference type="ARBA" id="ARBA00010701"/>
    </source>
</evidence>
<feature type="chain" id="PRO_5001983826" evidence="5">
    <location>
        <begin position="23"/>
        <end position="398"/>
    </location>
</feature>
<dbReference type="EMBL" id="GBXI01001997">
    <property type="protein sequence ID" value="JAD12295.1"/>
    <property type="molecule type" value="Transcribed_RNA"/>
</dbReference>
<evidence type="ECO:0000256" key="1">
    <source>
        <dbReference type="ARBA" id="ARBA00004613"/>
    </source>
</evidence>
<dbReference type="CDD" id="cd00707">
    <property type="entry name" value="Pancreat_lipase_like"/>
    <property type="match status" value="1"/>
</dbReference>
<gene>
    <name evidence="7" type="primary">PLA1A</name>
    <name evidence="7" type="ORF">g.52281</name>
</gene>
<comment type="subcellular location">
    <subcellularLocation>
        <location evidence="1">Secreted</location>
    </subcellularLocation>
</comment>
<organism evidence="7">
    <name type="scientific">Zeugodacus cucurbitae</name>
    <name type="common">Melon fruit fly</name>
    <name type="synonym">Bactrocera cucurbitae</name>
    <dbReference type="NCBI Taxonomy" id="28588"/>
    <lineage>
        <taxon>Eukaryota</taxon>
        <taxon>Metazoa</taxon>
        <taxon>Ecdysozoa</taxon>
        <taxon>Arthropoda</taxon>
        <taxon>Hexapoda</taxon>
        <taxon>Insecta</taxon>
        <taxon>Pterygota</taxon>
        <taxon>Neoptera</taxon>
        <taxon>Endopterygota</taxon>
        <taxon>Diptera</taxon>
        <taxon>Brachycera</taxon>
        <taxon>Muscomorpha</taxon>
        <taxon>Tephritoidea</taxon>
        <taxon>Tephritidae</taxon>
        <taxon>Zeugodacus</taxon>
        <taxon>Zeugodacus</taxon>
    </lineage>
</organism>
<keyword evidence="3" id="KW-0964">Secreted</keyword>
<feature type="domain" description="Lipase" evidence="6">
    <location>
        <begin position="54"/>
        <end position="358"/>
    </location>
</feature>
<comment type="similarity">
    <text evidence="2 4">Belongs to the AB hydrolase superfamily. Lipase family.</text>
</comment>
<dbReference type="CTD" id="41954"/>
<dbReference type="GO" id="GO:0017171">
    <property type="term" value="F:serine hydrolase activity"/>
    <property type="evidence" value="ECO:0007669"/>
    <property type="project" value="TreeGrafter"/>
</dbReference>
<keyword evidence="5" id="KW-0732">Signal</keyword>
<dbReference type="Gene3D" id="3.40.50.1820">
    <property type="entry name" value="alpha/beta hydrolase"/>
    <property type="match status" value="1"/>
</dbReference>
<evidence type="ECO:0000256" key="4">
    <source>
        <dbReference type="RuleBase" id="RU004262"/>
    </source>
</evidence>
<proteinExistence type="inferred from homology"/>
<dbReference type="InterPro" id="IPR029058">
    <property type="entry name" value="AB_hydrolase_fold"/>
</dbReference>
<dbReference type="OrthoDB" id="199913at2759"/>
<dbReference type="PRINTS" id="PR00821">
    <property type="entry name" value="TAGLIPASE"/>
</dbReference>
<dbReference type="Pfam" id="PF00151">
    <property type="entry name" value="Lipase"/>
    <property type="match status" value="1"/>
</dbReference>
<dbReference type="PANTHER" id="PTHR11610:SF169">
    <property type="entry name" value="GH15759P-RELATED"/>
    <property type="match status" value="1"/>
</dbReference>
<dbReference type="GO" id="GO:0016042">
    <property type="term" value="P:lipid catabolic process"/>
    <property type="evidence" value="ECO:0007669"/>
    <property type="project" value="TreeGrafter"/>
</dbReference>
<evidence type="ECO:0000313" key="7">
    <source>
        <dbReference type="EMBL" id="JAD12295.1"/>
    </source>
</evidence>
<dbReference type="GO" id="GO:0005615">
    <property type="term" value="C:extracellular space"/>
    <property type="evidence" value="ECO:0007669"/>
    <property type="project" value="TreeGrafter"/>
</dbReference>
<accession>A0A0A1XN79</accession>
<dbReference type="InterPro" id="IPR000734">
    <property type="entry name" value="TAG_lipase"/>
</dbReference>
<evidence type="ECO:0000259" key="6">
    <source>
        <dbReference type="Pfam" id="PF00151"/>
    </source>
</evidence>
<dbReference type="InterPro" id="IPR013818">
    <property type="entry name" value="Lipase"/>
</dbReference>
<reference evidence="7" key="2">
    <citation type="journal article" date="2015" name="Gigascience">
        <title>Reconstructing a comprehensive transcriptome assembly of a white-pupal translocated strain of the pest fruit fly Bactrocera cucurbitae.</title>
        <authorList>
            <person name="Sim S.B."/>
            <person name="Calla B."/>
            <person name="Hall B."/>
            <person name="DeRego T."/>
            <person name="Geib S.M."/>
        </authorList>
    </citation>
    <scope>NUCLEOTIDE SEQUENCE</scope>
</reference>
<dbReference type="SUPFAM" id="SSF53474">
    <property type="entry name" value="alpha/beta-Hydrolases"/>
    <property type="match status" value="1"/>
</dbReference>
<dbReference type="InterPro" id="IPR033906">
    <property type="entry name" value="Lipase_N"/>
</dbReference>
<reference evidence="7" key="1">
    <citation type="submission" date="2014-11" db="EMBL/GenBank/DDBJ databases">
        <authorList>
            <person name="Geib S."/>
        </authorList>
    </citation>
    <scope>NUCLEOTIDE SEQUENCE</scope>
</reference>
<name>A0A0A1XN79_ZEUCU</name>
<protein>
    <submittedName>
        <fullName evidence="7">Phospholipase A1 member A</fullName>
    </submittedName>
</protein>
<sequence>MSPYLTVFTFVFIIICAALAQAKFSYERGNCDILVSSAIREILMNEMRAQLDPAWRASRTKRVRYELYTPLNPYKAQMLLPGDADVLRASYFNAKWPVRISIHGWTGKSTSCSNAAIKDAYLAVGNFNVIILDWSAISMDISYGRISRQLSEIATNLLEFTHFLHSVSGIPYETIYLVGHSAGAHIAGLAGKLLRPQRYGVIYALDPAGLVQLSLGEDKRLAPNDALYTESIHTDTTLLGNPSTKLTHAAFFVNWGLGQPHCPNATAAEFDFACDHFAALYYFVESLRQPRAFGATLCRRRDNGGGSSYDSFSGTLLDQLDCGCTNAVKTGECPMTAFMGGEPAVPKNGTFYLSTRSKPQPFGYGETVRIRRAVPGKFLHSSFLHNKFIGNMLAKWHK</sequence>
<evidence type="ECO:0000256" key="3">
    <source>
        <dbReference type="ARBA" id="ARBA00022525"/>
    </source>
</evidence>
<dbReference type="AlphaFoldDB" id="A0A0A1XN79"/>
<dbReference type="GeneID" id="105212272"/>
<feature type="signal peptide" evidence="5">
    <location>
        <begin position="1"/>
        <end position="22"/>
    </location>
</feature>
<dbReference type="GO" id="GO:0016298">
    <property type="term" value="F:lipase activity"/>
    <property type="evidence" value="ECO:0007669"/>
    <property type="project" value="InterPro"/>
</dbReference>